<evidence type="ECO:0000313" key="9">
    <source>
        <dbReference type="Proteomes" id="UP000703590"/>
    </source>
</evidence>
<dbReference type="SUPFAM" id="SSF53807">
    <property type="entry name" value="Helical backbone' metal receptor"/>
    <property type="match status" value="1"/>
</dbReference>
<dbReference type="Pfam" id="PF00148">
    <property type="entry name" value="Oxidored_nitro"/>
    <property type="match status" value="1"/>
</dbReference>
<dbReference type="PANTHER" id="PTHR33712">
    <property type="entry name" value="LIGHT-INDEPENDENT PROTOCHLOROPHYLLIDE REDUCTASE SUBUNIT B"/>
    <property type="match status" value="1"/>
</dbReference>
<protein>
    <recommendedName>
        <fullName evidence="4">Nitrogenase iron-molybdenum cofactor biosynthesis protein NifN</fullName>
    </recommendedName>
</protein>
<dbReference type="PROSITE" id="PS00699">
    <property type="entry name" value="NITROGENASE_1_1"/>
    <property type="match status" value="1"/>
</dbReference>
<feature type="domain" description="Nitrogenase/oxidoreductase component 1" evidence="7">
    <location>
        <begin position="14"/>
        <end position="411"/>
    </location>
</feature>
<keyword evidence="5 6" id="KW-0535">Nitrogen fixation</keyword>
<accession>A0ABS2WUU6</accession>
<reference evidence="8" key="2">
    <citation type="submission" date="2021-02" db="EMBL/GenBank/DDBJ databases">
        <authorList>
            <person name="Merkel A.Y."/>
        </authorList>
    </citation>
    <scope>NUCLEOTIDE SEQUENCE</scope>
    <source>
        <strain evidence="8">T05b</strain>
    </source>
</reference>
<gene>
    <name evidence="8" type="primary">nifN</name>
    <name evidence="8" type="ORF">JWV37_11605</name>
</gene>
<comment type="function">
    <text evidence="1">This protein may play a role in the biosynthesis of the prosthetic group of nitrogenase (FeMo cofactor).</text>
</comment>
<dbReference type="PANTHER" id="PTHR33712:SF7">
    <property type="entry name" value="LIGHT-INDEPENDENT PROTOCHLOROPHYLLIDE REDUCTASE SUBUNIT B"/>
    <property type="match status" value="1"/>
</dbReference>
<evidence type="ECO:0000313" key="8">
    <source>
        <dbReference type="EMBL" id="MBN2965429.1"/>
    </source>
</evidence>
<dbReference type="InterPro" id="IPR050152">
    <property type="entry name" value="ChlB/BchB/BchZ"/>
</dbReference>
<evidence type="ECO:0000259" key="7">
    <source>
        <dbReference type="Pfam" id="PF00148"/>
    </source>
</evidence>
<evidence type="ECO:0000256" key="1">
    <source>
        <dbReference type="ARBA" id="ARBA00003171"/>
    </source>
</evidence>
<evidence type="ECO:0000256" key="5">
    <source>
        <dbReference type="ARBA" id="ARBA00023231"/>
    </source>
</evidence>
<dbReference type="Gene3D" id="3.40.50.1980">
    <property type="entry name" value="Nitrogenase molybdenum iron protein domain"/>
    <property type="match status" value="3"/>
</dbReference>
<dbReference type="InterPro" id="IPR000510">
    <property type="entry name" value="Nase/OxRdtase_comp1"/>
</dbReference>
<dbReference type="Proteomes" id="UP000703590">
    <property type="component" value="Unassembled WGS sequence"/>
</dbReference>
<proteinExistence type="inferred from homology"/>
<keyword evidence="9" id="KW-1185">Reference proteome</keyword>
<comment type="pathway">
    <text evidence="2">Cofactor biosynthesis; Fe-Mo cofactor biosynthesis.</text>
</comment>
<evidence type="ECO:0000256" key="2">
    <source>
        <dbReference type="ARBA" id="ARBA00005155"/>
    </source>
</evidence>
<dbReference type="EMBL" id="JAFHKK010000037">
    <property type="protein sequence ID" value="MBN2965429.1"/>
    <property type="molecule type" value="Genomic_DNA"/>
</dbReference>
<evidence type="ECO:0000256" key="6">
    <source>
        <dbReference type="RuleBase" id="RU004021"/>
    </source>
</evidence>
<sequence>MQTKPLHVNPLKLSQPMGATLAFLGVDGCMPLMHGAQGCASFTKVFFTRHFQDPIAIQTTAVTDITAVLDGGAKGIAEAVENITKKVNPALIGLFTTGLTETKGDDIKGAASGLSLPVVYVNTPDYEGALESGWALSVSAMITQLTTPTAQIQKGKVALLPHVGMSALELERLKECIASFGLSVVALPDISLSLDGHLGEKQTALSSGGTTVEEIKELGTCEAVITVGASMEGCAKALRAKNPAITPLHVSHLGGLVATDSFIAMLMSLSGNAPTPTLKRWRARLQDALLDTHEMVGGKNVALIGEPDEIVGYGALLQEAGAKLACVIGATSSTNLESLGGVVGDFEDLEHRMEGIDVVIGNFHAKAIAKRFGVPLVVRGFPSWGTVGGALNHSVLYEGGAQSLFRVANVCEKDH</sequence>
<evidence type="ECO:0000256" key="4">
    <source>
        <dbReference type="ARBA" id="ARBA00013282"/>
    </source>
</evidence>
<comment type="caution">
    <text evidence="8">The sequence shown here is derived from an EMBL/GenBank/DDBJ whole genome shotgun (WGS) entry which is preliminary data.</text>
</comment>
<reference evidence="8" key="1">
    <citation type="submission" date="2021-02" db="EMBL/GenBank/DDBJ databases">
        <title>Sulfurospirillum tamanensis sp. nov.</title>
        <authorList>
            <person name="Frolova A."/>
            <person name="Merkel A."/>
            <person name="Slobodkin A."/>
        </authorList>
    </citation>
    <scope>NUCLEOTIDE SEQUENCE</scope>
    <source>
        <strain evidence="8">T05b</strain>
    </source>
</reference>
<dbReference type="InterPro" id="IPR000318">
    <property type="entry name" value="Nase_comp1_CS"/>
</dbReference>
<evidence type="ECO:0000256" key="3">
    <source>
        <dbReference type="ARBA" id="ARBA00011002"/>
    </source>
</evidence>
<organism evidence="8 9">
    <name type="scientific">Sulfurospirillum tamanense</name>
    <dbReference type="NCBI Taxonomy" id="2813362"/>
    <lineage>
        <taxon>Bacteria</taxon>
        <taxon>Pseudomonadati</taxon>
        <taxon>Campylobacterota</taxon>
        <taxon>Epsilonproteobacteria</taxon>
        <taxon>Campylobacterales</taxon>
        <taxon>Sulfurospirillaceae</taxon>
        <taxon>Sulfurospirillum</taxon>
    </lineage>
</organism>
<name>A0ABS2WUU6_9BACT</name>
<dbReference type="InterPro" id="IPR005975">
    <property type="entry name" value="Nase_Mo-Fe_CF"/>
</dbReference>
<comment type="similarity">
    <text evidence="3 6">Belongs to the NifD/NifK/NifE/NifN family.</text>
</comment>
<dbReference type="NCBIfam" id="TIGR01285">
    <property type="entry name" value="nifN"/>
    <property type="match status" value="1"/>
</dbReference>